<name>A0A073II04_9RHOB</name>
<protein>
    <recommendedName>
        <fullName evidence="8">DNA 3'-5' helicase</fullName>
        <ecNumber evidence="8">5.6.2.4</ecNumber>
    </recommendedName>
</protein>
<dbReference type="InterPro" id="IPR013986">
    <property type="entry name" value="DExx_box_DNA_helicase_dom_sf"/>
</dbReference>
<evidence type="ECO:0000256" key="9">
    <source>
        <dbReference type="ARBA" id="ARBA00048988"/>
    </source>
</evidence>
<evidence type="ECO:0000259" key="11">
    <source>
        <dbReference type="PROSITE" id="PS51198"/>
    </source>
</evidence>
<dbReference type="SUPFAM" id="SSF52540">
    <property type="entry name" value="P-loop containing nucleoside triphosphate hydrolases"/>
    <property type="match status" value="1"/>
</dbReference>
<sequence length="902" mass="101596">MIEWIIGTAVLGGLLFGGKGESRDPGPKLARTSLKLVEPPLSITKDSEYSAWRAKWEGEVDPDRWVPKGAAESIIRRFPPFKNGSEDAEPTSQHPRFQKALSKEFDAANAAFGEKQKDRLSNFFSSVERNPLTDEQMDCCICMDNALQIVAAAGSGKTSTIVARVGYALKESLVPPEEVLILAFNRSVKDELETRIKERLGDFPNVQRINVKTFNAFGLEVIGKSTGRKPRLADWAEPGKDVQAISEIVEDLRQRDPRFRLDWDLFRTVYGRGIDEWDNLKQPQTDVLGKGSIPTADGKMVKSQEERMICDFLFYHGVSYEYERAYEHDTATEEHSQYHPDFYYPRLHLYHEHFALDARGRAPAHFSGDYVSGVRWKRELHNEKETQLFETTSHGLRNGSDLDRLKSELEKHGEVLEFDENRKSTGQEPIPTKQLASTIRAFQQHVKSNGLSPSDLHHKISDHERGHRDRLTRFVKLYERVAEEWQRRLAVENCIDFDDMLLDAIKHLKEGAYQSPFNMVLADEFQDVSQAKLRLLKALKENAGTSASLCVVGDDWQGINRFAGADISVMTGFDRTFPNATQLTLSKTFRCPQVLCEASSDFIQKNPTQIKKTVETTNTYERAGLHTFAAETMSGALERIEKDLRQLHGAAQNGQLDVPKGNKITIMLLGRYHKDKPASFNSWKHAYGDQLELSYSTAHAAKGLEADYVMLLNVTEGLMGFPSQIVDDPALLLAMPEPDDFPLAEERRLFYVALTRARRQTRIYTLQDKPSRFVVELAKDGHTEIKSEKATLKVCPKCGAGTLSQKNGRFGPFEACSAHPECDYTKRLLSVGRGRALAVKSVRLKEPMANGAKCPTCNQGTMVPRMGQNDEPFLGCSSFPRCRTTAQVTKSRNGNGKKGNRH</sequence>
<dbReference type="EMBL" id="JAMC01000003">
    <property type="protein sequence ID" value="KEJ89190.1"/>
    <property type="molecule type" value="Genomic_DNA"/>
</dbReference>
<keyword evidence="6" id="KW-0413">Isomerase</keyword>
<dbReference type="Proteomes" id="UP000027734">
    <property type="component" value="Unassembled WGS sequence"/>
</dbReference>
<dbReference type="RefSeq" id="WP_052033110.1">
    <property type="nucleotide sequence ID" value="NZ_JAMC01000003.1"/>
</dbReference>
<dbReference type="STRING" id="1300350.Z948_2709"/>
<dbReference type="GO" id="GO:0006265">
    <property type="term" value="P:DNA topological change"/>
    <property type="evidence" value="ECO:0007669"/>
    <property type="project" value="InterPro"/>
</dbReference>
<dbReference type="Gene3D" id="3.40.50.300">
    <property type="entry name" value="P-loop containing nucleotide triphosphate hydrolases"/>
    <property type="match status" value="3"/>
</dbReference>
<dbReference type="GO" id="GO:0005694">
    <property type="term" value="C:chromosome"/>
    <property type="evidence" value="ECO:0007669"/>
    <property type="project" value="InterPro"/>
</dbReference>
<comment type="caution">
    <text evidence="12">The sequence shown here is derived from an EMBL/GenBank/DDBJ whole genome shotgun (WGS) entry which is preliminary data.</text>
</comment>
<dbReference type="GO" id="GO:0003677">
    <property type="term" value="F:DNA binding"/>
    <property type="evidence" value="ECO:0007669"/>
    <property type="project" value="InterPro"/>
</dbReference>
<dbReference type="Gene3D" id="1.10.10.160">
    <property type="match status" value="1"/>
</dbReference>
<comment type="catalytic activity">
    <reaction evidence="7">
        <text>Couples ATP hydrolysis with the unwinding of duplex DNA by translocating in the 3'-5' direction.</text>
        <dbReference type="EC" id="5.6.2.4"/>
    </reaction>
</comment>
<evidence type="ECO:0000256" key="8">
    <source>
        <dbReference type="ARBA" id="ARBA00034808"/>
    </source>
</evidence>
<comment type="catalytic activity">
    <reaction evidence="9">
        <text>ATP + H2O = ADP + phosphate + H(+)</text>
        <dbReference type="Rhea" id="RHEA:13065"/>
        <dbReference type="ChEBI" id="CHEBI:15377"/>
        <dbReference type="ChEBI" id="CHEBI:15378"/>
        <dbReference type="ChEBI" id="CHEBI:30616"/>
        <dbReference type="ChEBI" id="CHEBI:43474"/>
        <dbReference type="ChEBI" id="CHEBI:456216"/>
        <dbReference type="EC" id="5.6.2.4"/>
    </reaction>
</comment>
<dbReference type="InterPro" id="IPR014017">
    <property type="entry name" value="DNA_helicase_UvrD-like_C"/>
</dbReference>
<accession>A0A073II04</accession>
<evidence type="ECO:0000256" key="7">
    <source>
        <dbReference type="ARBA" id="ARBA00034617"/>
    </source>
</evidence>
<dbReference type="Pfam" id="PF13361">
    <property type="entry name" value="UvrD_C"/>
    <property type="match status" value="1"/>
</dbReference>
<dbReference type="GO" id="GO:0003916">
    <property type="term" value="F:DNA topoisomerase activity"/>
    <property type="evidence" value="ECO:0007669"/>
    <property type="project" value="InterPro"/>
</dbReference>
<dbReference type="OrthoDB" id="5298826at2"/>
<dbReference type="PANTHER" id="PTHR11070">
    <property type="entry name" value="UVRD / RECB / PCRA DNA HELICASE FAMILY MEMBER"/>
    <property type="match status" value="1"/>
</dbReference>
<keyword evidence="13" id="KW-1185">Reference proteome</keyword>
<dbReference type="GO" id="GO:0005829">
    <property type="term" value="C:cytosol"/>
    <property type="evidence" value="ECO:0007669"/>
    <property type="project" value="TreeGrafter"/>
</dbReference>
<dbReference type="PANTHER" id="PTHR11070:SF63">
    <property type="entry name" value="DNA HELICASE IV"/>
    <property type="match status" value="1"/>
</dbReference>
<dbReference type="InterPro" id="IPR014016">
    <property type="entry name" value="UvrD-like_ATP-bd"/>
</dbReference>
<keyword evidence="2 10" id="KW-0547">Nucleotide-binding</keyword>
<dbReference type="PROSITE" id="PS51198">
    <property type="entry name" value="UVRD_HELICASE_ATP_BIND"/>
    <property type="match status" value="1"/>
</dbReference>
<dbReference type="InterPro" id="IPR013498">
    <property type="entry name" value="Topo_IA_Znf"/>
</dbReference>
<dbReference type="EC" id="5.6.2.4" evidence="8"/>
<evidence type="ECO:0000256" key="3">
    <source>
        <dbReference type="ARBA" id="ARBA00022801"/>
    </source>
</evidence>
<keyword evidence="3 10" id="KW-0378">Hydrolase</keyword>
<dbReference type="GO" id="GO:0043138">
    <property type="term" value="F:3'-5' DNA helicase activity"/>
    <property type="evidence" value="ECO:0007669"/>
    <property type="project" value="UniProtKB-EC"/>
</dbReference>
<feature type="domain" description="UvrD-like helicase ATP-binding" evidence="11">
    <location>
        <begin position="130"/>
        <end position="592"/>
    </location>
</feature>
<proteinExistence type="inferred from homology"/>
<dbReference type="Pfam" id="PF01396">
    <property type="entry name" value="Zn_ribbon_Top1"/>
    <property type="match status" value="2"/>
</dbReference>
<gene>
    <name evidence="12" type="ORF">DSW25_09140</name>
</gene>
<dbReference type="Pfam" id="PF00580">
    <property type="entry name" value="UvrD-helicase"/>
    <property type="match status" value="1"/>
</dbReference>
<evidence type="ECO:0000313" key="12">
    <source>
        <dbReference type="EMBL" id="KEJ89190.1"/>
    </source>
</evidence>
<evidence type="ECO:0000256" key="4">
    <source>
        <dbReference type="ARBA" id="ARBA00022806"/>
    </source>
</evidence>
<organism evidence="12 13">
    <name type="scientific">Sulfitobacter donghicola DSW-25 = KCTC 12864 = JCM 14565</name>
    <dbReference type="NCBI Taxonomy" id="1300350"/>
    <lineage>
        <taxon>Bacteria</taxon>
        <taxon>Pseudomonadati</taxon>
        <taxon>Pseudomonadota</taxon>
        <taxon>Alphaproteobacteria</taxon>
        <taxon>Rhodobacterales</taxon>
        <taxon>Roseobacteraceae</taxon>
        <taxon>Sulfitobacter</taxon>
    </lineage>
</organism>
<keyword evidence="5 10" id="KW-0067">ATP-binding</keyword>
<dbReference type="InterPro" id="IPR000212">
    <property type="entry name" value="DNA_helicase_UvrD/REP"/>
</dbReference>
<evidence type="ECO:0000256" key="10">
    <source>
        <dbReference type="PROSITE-ProRule" id="PRU00560"/>
    </source>
</evidence>
<evidence type="ECO:0000256" key="6">
    <source>
        <dbReference type="ARBA" id="ARBA00023235"/>
    </source>
</evidence>
<dbReference type="SUPFAM" id="SSF57783">
    <property type="entry name" value="Zinc beta-ribbon"/>
    <property type="match status" value="2"/>
</dbReference>
<evidence type="ECO:0000256" key="2">
    <source>
        <dbReference type="ARBA" id="ARBA00022741"/>
    </source>
</evidence>
<comment type="similarity">
    <text evidence="1">Belongs to the helicase family. UvrD subfamily.</text>
</comment>
<feature type="binding site" evidence="10">
    <location>
        <begin position="151"/>
        <end position="158"/>
    </location>
    <ligand>
        <name>ATP</name>
        <dbReference type="ChEBI" id="CHEBI:30616"/>
    </ligand>
</feature>
<dbReference type="GO" id="GO:0005524">
    <property type="term" value="F:ATP binding"/>
    <property type="evidence" value="ECO:0007669"/>
    <property type="project" value="UniProtKB-UniRule"/>
</dbReference>
<dbReference type="GO" id="GO:0000725">
    <property type="term" value="P:recombinational repair"/>
    <property type="evidence" value="ECO:0007669"/>
    <property type="project" value="TreeGrafter"/>
</dbReference>
<dbReference type="AlphaFoldDB" id="A0A073II04"/>
<reference evidence="12 13" key="1">
    <citation type="submission" date="2014-01" db="EMBL/GenBank/DDBJ databases">
        <title>Sulfitobacter donghicola JCM 14565 Genome Sequencing.</title>
        <authorList>
            <person name="Lai Q."/>
            <person name="Hong Z."/>
        </authorList>
    </citation>
    <scope>NUCLEOTIDE SEQUENCE [LARGE SCALE GENOMIC DNA]</scope>
    <source>
        <strain evidence="12 13">JCM 14565</strain>
    </source>
</reference>
<dbReference type="Gene3D" id="3.30.65.10">
    <property type="entry name" value="Bacterial Topoisomerase I, domain 1"/>
    <property type="match status" value="2"/>
</dbReference>
<dbReference type="eggNOG" id="COG0551">
    <property type="taxonomic scope" value="Bacteria"/>
</dbReference>
<evidence type="ECO:0000256" key="5">
    <source>
        <dbReference type="ARBA" id="ARBA00022840"/>
    </source>
</evidence>
<dbReference type="GO" id="GO:0016887">
    <property type="term" value="F:ATP hydrolysis activity"/>
    <property type="evidence" value="ECO:0007669"/>
    <property type="project" value="RHEA"/>
</dbReference>
<dbReference type="InterPro" id="IPR027417">
    <property type="entry name" value="P-loop_NTPase"/>
</dbReference>
<evidence type="ECO:0000256" key="1">
    <source>
        <dbReference type="ARBA" id="ARBA00009922"/>
    </source>
</evidence>
<keyword evidence="4 10" id="KW-0347">Helicase</keyword>
<dbReference type="eggNOG" id="COG0210">
    <property type="taxonomic scope" value="Bacteria"/>
</dbReference>
<evidence type="ECO:0000313" key="13">
    <source>
        <dbReference type="Proteomes" id="UP000027734"/>
    </source>
</evidence>